<dbReference type="AlphaFoldDB" id="A0A542ZES8"/>
<accession>A0A542ZES8</accession>
<proteinExistence type="predicted"/>
<dbReference type="Proteomes" id="UP000319514">
    <property type="component" value="Unassembled WGS sequence"/>
</dbReference>
<protein>
    <submittedName>
        <fullName evidence="1">Uncharacterized protein</fullName>
    </submittedName>
</protein>
<comment type="caution">
    <text evidence="1">The sequence shown here is derived from an EMBL/GenBank/DDBJ whole genome shotgun (WGS) entry which is preliminary data.</text>
</comment>
<organism evidence="1 2">
    <name type="scientific">Oryzihumus leptocrescens</name>
    <dbReference type="NCBI Taxonomy" id="297536"/>
    <lineage>
        <taxon>Bacteria</taxon>
        <taxon>Bacillati</taxon>
        <taxon>Actinomycetota</taxon>
        <taxon>Actinomycetes</taxon>
        <taxon>Micrococcales</taxon>
        <taxon>Intrasporangiaceae</taxon>
        <taxon>Oryzihumus</taxon>
    </lineage>
</organism>
<gene>
    <name evidence="1" type="ORF">FB474_0107</name>
</gene>
<dbReference type="EMBL" id="VFOQ01000001">
    <property type="protein sequence ID" value="TQL58770.1"/>
    <property type="molecule type" value="Genomic_DNA"/>
</dbReference>
<evidence type="ECO:0000313" key="1">
    <source>
        <dbReference type="EMBL" id="TQL58770.1"/>
    </source>
</evidence>
<name>A0A542ZES8_9MICO</name>
<reference evidence="1 2" key="1">
    <citation type="submission" date="2019-06" db="EMBL/GenBank/DDBJ databases">
        <title>Sequencing the genomes of 1000 actinobacteria strains.</title>
        <authorList>
            <person name="Klenk H.-P."/>
        </authorList>
    </citation>
    <scope>NUCLEOTIDE SEQUENCE [LARGE SCALE GENOMIC DNA]</scope>
    <source>
        <strain evidence="1 2">DSM 18082</strain>
    </source>
</reference>
<keyword evidence="2" id="KW-1185">Reference proteome</keyword>
<sequence length="445" mass="47113">MSTVASVAKAIQVQSGVTPQAIGDYTAQDVSGAITWLTEYLARIHGDPNWLCSTPAAPSPTKAVSAPALVKTFAGKDGQKYLSLLEPRFPSFKKACDGATWVAPGVVVGPQRMTVAKDSTATSLIDVDYRGAFGYRLRNADGSDVLHRANVRVDYVLYRSDAGWQLWWTGDYYASTGWGWPDGVPVPAGYGATAKISPVSGSDVQSLAAVQRATRTTLDAPGADWSLRWSFTDPSTGKPSGFTYGGQVALAQGQASLRDVATPRDTEVIYDHGSVDLTRIDGSISAIPGETIPKHPVWMEQNPTRQSPDWSQESDTSPFVNLALVDLATSAAKRECSSVQTTGGAKACYDVRTPSSSAAYSGGIGTSFGWAALVRGHWYVETSVGVDAAGRIVTLDRTVMQPVLAGAPVRSQSVATLSHYTNVAPVIAARPSENLIAKDGTYSQG</sequence>
<evidence type="ECO:0000313" key="2">
    <source>
        <dbReference type="Proteomes" id="UP000319514"/>
    </source>
</evidence>